<protein>
    <recommendedName>
        <fullName evidence="3">SsrA-binding protein</fullName>
    </recommendedName>
    <alternativeName>
        <fullName evidence="3">Small protein B</fullName>
    </alternativeName>
</protein>
<comment type="subcellular location">
    <subcellularLocation>
        <location evidence="3">Cytoplasm</location>
    </subcellularLocation>
    <text evidence="3">The tmRNA-SmpB complex associates with stalled 70S ribosomes.</text>
</comment>
<name>A0ABV6ZTL2_9PROT</name>
<dbReference type="NCBIfam" id="TIGR00086">
    <property type="entry name" value="smpB"/>
    <property type="match status" value="1"/>
</dbReference>
<dbReference type="PANTHER" id="PTHR30308">
    <property type="entry name" value="TMRNA-BINDING COMPONENT OF TRANS-TRANSLATION TAGGING COMPLEX"/>
    <property type="match status" value="1"/>
</dbReference>
<evidence type="ECO:0000256" key="1">
    <source>
        <dbReference type="ARBA" id="ARBA00022490"/>
    </source>
</evidence>
<reference evidence="5" key="1">
    <citation type="journal article" date="2019" name="Int. J. Syst. Evol. Microbiol.">
        <title>The Global Catalogue of Microorganisms (GCM) 10K type strain sequencing project: providing services to taxonomists for standard genome sequencing and annotation.</title>
        <authorList>
            <consortium name="The Broad Institute Genomics Platform"/>
            <consortium name="The Broad Institute Genome Sequencing Center for Infectious Disease"/>
            <person name="Wu L."/>
            <person name="Ma J."/>
        </authorList>
    </citation>
    <scope>NUCLEOTIDE SEQUENCE [LARGE SCALE GENOMIC DNA]</scope>
    <source>
        <strain evidence="5">KCTC 52487</strain>
    </source>
</reference>
<dbReference type="InterPro" id="IPR023620">
    <property type="entry name" value="SmpB"/>
</dbReference>
<keyword evidence="2 3" id="KW-0694">RNA-binding</keyword>
<organism evidence="4 5">
    <name type="scientific">Hyphobacterium vulgare</name>
    <dbReference type="NCBI Taxonomy" id="1736751"/>
    <lineage>
        <taxon>Bacteria</taxon>
        <taxon>Pseudomonadati</taxon>
        <taxon>Pseudomonadota</taxon>
        <taxon>Alphaproteobacteria</taxon>
        <taxon>Maricaulales</taxon>
        <taxon>Maricaulaceae</taxon>
        <taxon>Hyphobacterium</taxon>
    </lineage>
</organism>
<keyword evidence="1 3" id="KW-0963">Cytoplasm</keyword>
<dbReference type="Gene3D" id="2.40.280.10">
    <property type="match status" value="1"/>
</dbReference>
<dbReference type="PROSITE" id="PS01317">
    <property type="entry name" value="SSRP"/>
    <property type="match status" value="1"/>
</dbReference>
<dbReference type="RefSeq" id="WP_343163556.1">
    <property type="nucleotide sequence ID" value="NZ_JBHRSV010000001.1"/>
</dbReference>
<dbReference type="PANTHER" id="PTHR30308:SF2">
    <property type="entry name" value="SSRA-BINDING PROTEIN"/>
    <property type="match status" value="1"/>
</dbReference>
<sequence>MSQADNNAIAVNRRARFDYEVLETFEAGIQLVGSEVKSLRDGRANIAEAYVGPDGDEIYLINADIPPYSHGNQFNHEPRRKRKLLLNRKEINKLAGAVQKEGLTIVPLRLYFNGRGLVKLQIGLAKGKKTIDKRETIKRRDWDRNKHRLMKNFG</sequence>
<dbReference type="InterPro" id="IPR000037">
    <property type="entry name" value="SsrA-bd_prot"/>
</dbReference>
<dbReference type="NCBIfam" id="NF003843">
    <property type="entry name" value="PRK05422.1"/>
    <property type="match status" value="1"/>
</dbReference>
<dbReference type="Proteomes" id="UP001595379">
    <property type="component" value="Unassembled WGS sequence"/>
</dbReference>
<evidence type="ECO:0000313" key="4">
    <source>
        <dbReference type="EMBL" id="MFC2924733.1"/>
    </source>
</evidence>
<comment type="caution">
    <text evidence="4">The sequence shown here is derived from an EMBL/GenBank/DDBJ whole genome shotgun (WGS) entry which is preliminary data.</text>
</comment>
<accession>A0ABV6ZTL2</accession>
<evidence type="ECO:0000256" key="3">
    <source>
        <dbReference type="HAMAP-Rule" id="MF_00023"/>
    </source>
</evidence>
<comment type="function">
    <text evidence="3">Required for rescue of stalled ribosomes mediated by trans-translation. Binds to transfer-messenger RNA (tmRNA), required for stable association of tmRNA with ribosomes. tmRNA and SmpB together mimic tRNA shape, replacing the anticodon stem-loop with SmpB. tmRNA is encoded by the ssrA gene; the 2 termini fold to resemble tRNA(Ala) and it encodes a 'tag peptide', a short internal open reading frame. During trans-translation Ala-aminoacylated tmRNA acts like a tRNA, entering the A-site of stalled ribosomes, displacing the stalled mRNA. The ribosome then switches to translate the ORF on the tmRNA; the nascent peptide is terminated with the 'tag peptide' encoded by the tmRNA and targeted for degradation. The ribosome is freed to recommence translation, which seems to be the essential function of trans-translation.</text>
</comment>
<dbReference type="HAMAP" id="MF_00023">
    <property type="entry name" value="SmpB"/>
    <property type="match status" value="1"/>
</dbReference>
<comment type="similarity">
    <text evidence="3">Belongs to the SmpB family.</text>
</comment>
<evidence type="ECO:0000313" key="5">
    <source>
        <dbReference type="Proteomes" id="UP001595379"/>
    </source>
</evidence>
<evidence type="ECO:0000256" key="2">
    <source>
        <dbReference type="ARBA" id="ARBA00022884"/>
    </source>
</evidence>
<dbReference type="SUPFAM" id="SSF74982">
    <property type="entry name" value="Small protein B (SmpB)"/>
    <property type="match status" value="1"/>
</dbReference>
<proteinExistence type="inferred from homology"/>
<dbReference type="Pfam" id="PF01668">
    <property type="entry name" value="SmpB"/>
    <property type="match status" value="1"/>
</dbReference>
<dbReference type="InterPro" id="IPR020081">
    <property type="entry name" value="SsrA-bd_prot_CS"/>
</dbReference>
<dbReference type="CDD" id="cd09294">
    <property type="entry name" value="SmpB"/>
    <property type="match status" value="1"/>
</dbReference>
<gene>
    <name evidence="3 4" type="primary">smpB</name>
    <name evidence="4" type="ORF">ACFOOR_01295</name>
</gene>
<dbReference type="EMBL" id="JBHRSV010000001">
    <property type="protein sequence ID" value="MFC2924733.1"/>
    <property type="molecule type" value="Genomic_DNA"/>
</dbReference>
<keyword evidence="5" id="KW-1185">Reference proteome</keyword>